<comment type="similarity">
    <text evidence="2">Belongs to the UPF0410 family.</text>
</comment>
<dbReference type="PANTHER" id="PTHR33884:SF3">
    <property type="entry name" value="UPF0410 PROTEIN YMGE"/>
    <property type="match status" value="1"/>
</dbReference>
<evidence type="ECO:0000256" key="6">
    <source>
        <dbReference type="ARBA" id="ARBA00023136"/>
    </source>
</evidence>
<keyword evidence="4 7" id="KW-0812">Transmembrane</keyword>
<dbReference type="GO" id="GO:0005886">
    <property type="term" value="C:plasma membrane"/>
    <property type="evidence" value="ECO:0007669"/>
    <property type="project" value="UniProtKB-SubCell"/>
</dbReference>
<evidence type="ECO:0000256" key="3">
    <source>
        <dbReference type="ARBA" id="ARBA00022475"/>
    </source>
</evidence>
<dbReference type="PANTHER" id="PTHR33884">
    <property type="entry name" value="UPF0410 PROTEIN YMGE"/>
    <property type="match status" value="1"/>
</dbReference>
<evidence type="ECO:0008006" key="9">
    <source>
        <dbReference type="Google" id="ProtNLM"/>
    </source>
</evidence>
<keyword evidence="3" id="KW-1003">Cell membrane</keyword>
<dbReference type="AlphaFoldDB" id="A0A6S6TIL1"/>
<feature type="transmembrane region" description="Helical" evidence="7">
    <location>
        <begin position="26"/>
        <end position="49"/>
    </location>
</feature>
<evidence type="ECO:0000256" key="5">
    <source>
        <dbReference type="ARBA" id="ARBA00022989"/>
    </source>
</evidence>
<evidence type="ECO:0000256" key="1">
    <source>
        <dbReference type="ARBA" id="ARBA00004651"/>
    </source>
</evidence>
<proteinExistence type="inferred from homology"/>
<name>A0A6S6TIL1_9BACT</name>
<gene>
    <name evidence="8" type="ORF">HELGO_WM16915</name>
</gene>
<evidence type="ECO:0000256" key="7">
    <source>
        <dbReference type="SAM" id="Phobius"/>
    </source>
</evidence>
<evidence type="ECO:0000313" key="8">
    <source>
        <dbReference type="EMBL" id="CAA6816300.1"/>
    </source>
</evidence>
<dbReference type="InterPro" id="IPR007341">
    <property type="entry name" value="Transgly_assoc"/>
</dbReference>
<evidence type="ECO:0000256" key="2">
    <source>
        <dbReference type="ARBA" id="ARBA00011006"/>
    </source>
</evidence>
<evidence type="ECO:0000256" key="4">
    <source>
        <dbReference type="ARBA" id="ARBA00022692"/>
    </source>
</evidence>
<reference evidence="8" key="1">
    <citation type="submission" date="2020-01" db="EMBL/GenBank/DDBJ databases">
        <authorList>
            <person name="Meier V. D."/>
            <person name="Meier V D."/>
        </authorList>
    </citation>
    <scope>NUCLEOTIDE SEQUENCE</scope>
    <source>
        <strain evidence="8">HLG_WM_MAG_10</strain>
    </source>
</reference>
<comment type="subcellular location">
    <subcellularLocation>
        <location evidence="1">Cell membrane</location>
        <topology evidence="1">Multi-pass membrane protein</topology>
    </subcellularLocation>
</comment>
<keyword evidence="5 7" id="KW-1133">Transmembrane helix</keyword>
<feature type="transmembrane region" description="Helical" evidence="7">
    <location>
        <begin position="61"/>
        <end position="79"/>
    </location>
</feature>
<organism evidence="8">
    <name type="scientific">uncultured Aureispira sp</name>
    <dbReference type="NCBI Taxonomy" id="1331704"/>
    <lineage>
        <taxon>Bacteria</taxon>
        <taxon>Pseudomonadati</taxon>
        <taxon>Bacteroidota</taxon>
        <taxon>Saprospiria</taxon>
        <taxon>Saprospirales</taxon>
        <taxon>Saprospiraceae</taxon>
        <taxon>Aureispira</taxon>
        <taxon>environmental samples</taxon>
    </lineage>
</organism>
<accession>A0A6S6TIL1</accession>
<dbReference type="Pfam" id="PF04226">
    <property type="entry name" value="Transgly_assoc"/>
    <property type="match status" value="1"/>
</dbReference>
<keyword evidence="6 7" id="KW-0472">Membrane</keyword>
<sequence length="84" mass="8727">MLYTLVVGGLAGWIASNFMKGRGMGIIMNIILGVIGAFVGLFLFSLLGVKDGVLGIESGTMLMDIVSSTFGAVVVLFIAKTLAK</sequence>
<protein>
    <recommendedName>
        <fullName evidence="9">GlsB/YeaQ/YmgE family stress response membrane protein</fullName>
    </recommendedName>
</protein>
<dbReference type="EMBL" id="CACVAQ010000235">
    <property type="protein sequence ID" value="CAA6816300.1"/>
    <property type="molecule type" value="Genomic_DNA"/>
</dbReference>